<dbReference type="PANTHER" id="PTHR45458">
    <property type="entry name" value="SHORT-CHAIN DEHYDROGENASE/REDUCTASE SDR"/>
    <property type="match status" value="1"/>
</dbReference>
<dbReference type="PANTHER" id="PTHR45458:SF1">
    <property type="entry name" value="SHORT CHAIN DEHYDROGENASE"/>
    <property type="match status" value="1"/>
</dbReference>
<dbReference type="InterPro" id="IPR036291">
    <property type="entry name" value="NAD(P)-bd_dom_sf"/>
</dbReference>
<dbReference type="InterPro" id="IPR002347">
    <property type="entry name" value="SDR_fam"/>
</dbReference>
<reference evidence="1" key="2">
    <citation type="submission" date="2021-08" db="EMBL/GenBank/DDBJ databases">
        <authorList>
            <person name="Tani A."/>
            <person name="Ola A."/>
            <person name="Ogura Y."/>
            <person name="Katsura K."/>
            <person name="Hayashi T."/>
        </authorList>
    </citation>
    <scope>NUCLEOTIDE SEQUENCE</scope>
    <source>
        <strain evidence="1">DSM 14458</strain>
    </source>
</reference>
<dbReference type="Pfam" id="PF00106">
    <property type="entry name" value="adh_short"/>
    <property type="match status" value="1"/>
</dbReference>
<name>A0ABQ4V6U6_9HYPH</name>
<dbReference type="SUPFAM" id="SSF51735">
    <property type="entry name" value="NAD(P)-binding Rossmann-fold domains"/>
    <property type="match status" value="1"/>
</dbReference>
<dbReference type="InterPro" id="IPR052184">
    <property type="entry name" value="SDR_enzymes"/>
</dbReference>
<dbReference type="Gene3D" id="3.40.50.720">
    <property type="entry name" value="NAD(P)-binding Rossmann-like Domain"/>
    <property type="match status" value="1"/>
</dbReference>
<dbReference type="EMBL" id="BPRE01000021">
    <property type="protein sequence ID" value="GJE78202.1"/>
    <property type="molecule type" value="Genomic_DNA"/>
</dbReference>
<accession>A0ABQ4V6U6</accession>
<dbReference type="Proteomes" id="UP001055093">
    <property type="component" value="Unassembled WGS sequence"/>
</dbReference>
<dbReference type="RefSeq" id="WP_373324530.1">
    <property type="nucleotide sequence ID" value="NZ_BPRE01000021.1"/>
</dbReference>
<keyword evidence="2" id="KW-1185">Reference proteome</keyword>
<proteinExistence type="predicted"/>
<dbReference type="PRINTS" id="PR00081">
    <property type="entry name" value="GDHRDH"/>
</dbReference>
<protein>
    <recommendedName>
        <fullName evidence="3">Short-chain dehydrogenase</fullName>
    </recommendedName>
</protein>
<evidence type="ECO:0000313" key="1">
    <source>
        <dbReference type="EMBL" id="GJE78202.1"/>
    </source>
</evidence>
<comment type="caution">
    <text evidence="1">The sequence shown here is derived from an EMBL/GenBank/DDBJ whole genome shotgun (WGS) entry which is preliminary data.</text>
</comment>
<organism evidence="1 2">
    <name type="scientific">Methylorubrum suomiense</name>
    <dbReference type="NCBI Taxonomy" id="144191"/>
    <lineage>
        <taxon>Bacteria</taxon>
        <taxon>Pseudomonadati</taxon>
        <taxon>Pseudomonadota</taxon>
        <taxon>Alphaproteobacteria</taxon>
        <taxon>Hyphomicrobiales</taxon>
        <taxon>Methylobacteriaceae</taxon>
        <taxon>Methylorubrum</taxon>
    </lineage>
</organism>
<gene>
    <name evidence="1" type="ORF">BGCPKDLD_4814</name>
</gene>
<reference evidence="1" key="1">
    <citation type="journal article" date="2021" name="Front. Microbiol.">
        <title>Comprehensive Comparative Genomics and Phenotyping of Methylobacterium Species.</title>
        <authorList>
            <person name="Alessa O."/>
            <person name="Ogura Y."/>
            <person name="Fujitani Y."/>
            <person name="Takami H."/>
            <person name="Hayashi T."/>
            <person name="Sahin N."/>
            <person name="Tani A."/>
        </authorList>
    </citation>
    <scope>NUCLEOTIDE SEQUENCE</scope>
    <source>
        <strain evidence="1">DSM 14458</strain>
    </source>
</reference>
<sequence length="245" mass="26053">MEPLRRADRLRAGSAGRVTRRVLIVGASRGLGLGLVAQFLSRGWDVTATVRRPSLALDELAAGHSLRIEIGVDIDDDSAVADLRARLAEAPDFDIVFVVAGVATQAGTPAALLPRDVVGSVFQTNAVSPIRFAETFHRRVAPGGLIVLMTSKLGSVSLNRGGGWSSYRASKAALNTLARSFAGQHKGADWGVILMHPGWVRTDLGGRRATLDVETSARGMVNVLEGRLGQRGCAYLDYAGETVPW</sequence>
<evidence type="ECO:0000313" key="2">
    <source>
        <dbReference type="Proteomes" id="UP001055093"/>
    </source>
</evidence>
<evidence type="ECO:0008006" key="3">
    <source>
        <dbReference type="Google" id="ProtNLM"/>
    </source>
</evidence>